<protein>
    <submittedName>
        <fullName evidence="1">Uncharacterized protein</fullName>
    </submittedName>
</protein>
<name>A0A0E9RIP5_ANGAN</name>
<dbReference type="AlphaFoldDB" id="A0A0E9RIP5"/>
<evidence type="ECO:0000313" key="1">
    <source>
        <dbReference type="EMBL" id="JAH29026.1"/>
    </source>
</evidence>
<proteinExistence type="predicted"/>
<organism evidence="1">
    <name type="scientific">Anguilla anguilla</name>
    <name type="common">European freshwater eel</name>
    <name type="synonym">Muraena anguilla</name>
    <dbReference type="NCBI Taxonomy" id="7936"/>
    <lineage>
        <taxon>Eukaryota</taxon>
        <taxon>Metazoa</taxon>
        <taxon>Chordata</taxon>
        <taxon>Craniata</taxon>
        <taxon>Vertebrata</taxon>
        <taxon>Euteleostomi</taxon>
        <taxon>Actinopterygii</taxon>
        <taxon>Neopterygii</taxon>
        <taxon>Teleostei</taxon>
        <taxon>Anguilliformes</taxon>
        <taxon>Anguillidae</taxon>
        <taxon>Anguilla</taxon>
    </lineage>
</organism>
<reference evidence="1" key="2">
    <citation type="journal article" date="2015" name="Fish Shellfish Immunol.">
        <title>Early steps in the European eel (Anguilla anguilla)-Vibrio vulnificus interaction in the gills: Role of the RtxA13 toxin.</title>
        <authorList>
            <person name="Callol A."/>
            <person name="Pajuelo D."/>
            <person name="Ebbesson L."/>
            <person name="Teles M."/>
            <person name="MacKenzie S."/>
            <person name="Amaro C."/>
        </authorList>
    </citation>
    <scope>NUCLEOTIDE SEQUENCE</scope>
</reference>
<accession>A0A0E9RIP5</accession>
<reference evidence="1" key="1">
    <citation type="submission" date="2014-11" db="EMBL/GenBank/DDBJ databases">
        <authorList>
            <person name="Amaro Gonzalez C."/>
        </authorList>
    </citation>
    <scope>NUCLEOTIDE SEQUENCE</scope>
</reference>
<dbReference type="EMBL" id="GBXM01079551">
    <property type="protein sequence ID" value="JAH29026.1"/>
    <property type="molecule type" value="Transcribed_RNA"/>
</dbReference>
<sequence length="18" mass="2102">MCNNLSINFKMPTTHFTC</sequence>